<protein>
    <recommendedName>
        <fullName evidence="4">enoyl-CoA hydratase</fullName>
        <ecNumber evidence="4">4.2.1.17</ecNumber>
    </recommendedName>
</protein>
<dbReference type="Gene3D" id="3.40.50.720">
    <property type="entry name" value="NAD(P)-binding Rossmann-like Domain"/>
    <property type="match status" value="1"/>
</dbReference>
<evidence type="ECO:0000313" key="17">
    <source>
        <dbReference type="Proteomes" id="UP000655523"/>
    </source>
</evidence>
<dbReference type="InterPro" id="IPR029045">
    <property type="entry name" value="ClpP/crotonase-like_dom_sf"/>
</dbReference>
<dbReference type="EMBL" id="WOEZ01000092">
    <property type="protein sequence ID" value="NPT56413.1"/>
    <property type="molecule type" value="Genomic_DNA"/>
</dbReference>
<dbReference type="InterPro" id="IPR036291">
    <property type="entry name" value="NAD(P)-bd_dom_sf"/>
</dbReference>
<comment type="pathway">
    <text evidence="1">Lipid metabolism; fatty acid beta-oxidation.</text>
</comment>
<dbReference type="GO" id="GO:0070403">
    <property type="term" value="F:NAD+ binding"/>
    <property type="evidence" value="ECO:0007669"/>
    <property type="project" value="InterPro"/>
</dbReference>
<dbReference type="GO" id="GO:0004300">
    <property type="term" value="F:enoyl-CoA hydratase activity"/>
    <property type="evidence" value="ECO:0007669"/>
    <property type="project" value="UniProtKB-EC"/>
</dbReference>
<keyword evidence="17" id="KW-1185">Reference proteome</keyword>
<feature type="domain" description="3-hydroxyacyl-CoA dehydrogenase NAD binding" evidence="15">
    <location>
        <begin position="318"/>
        <end position="496"/>
    </location>
</feature>
<organism evidence="16 17">
    <name type="scientific">Paraburkholderia elongata</name>
    <dbReference type="NCBI Taxonomy" id="2675747"/>
    <lineage>
        <taxon>Bacteria</taxon>
        <taxon>Pseudomonadati</taxon>
        <taxon>Pseudomonadota</taxon>
        <taxon>Betaproteobacteria</taxon>
        <taxon>Burkholderiales</taxon>
        <taxon>Burkholderiaceae</taxon>
        <taxon>Paraburkholderia</taxon>
    </lineage>
</organism>
<dbReference type="InterPro" id="IPR018376">
    <property type="entry name" value="Enoyl-CoA_hyd/isom_CS"/>
</dbReference>
<comment type="similarity">
    <text evidence="2">In the central section; belongs to the 3-hydroxyacyl-CoA dehydrogenase family.</text>
</comment>
<dbReference type="SUPFAM" id="SSF51735">
    <property type="entry name" value="NAD(P)-binding Rossmann-fold domains"/>
    <property type="match status" value="1"/>
</dbReference>
<dbReference type="Pfam" id="PF00378">
    <property type="entry name" value="ECH_1"/>
    <property type="match status" value="1"/>
</dbReference>
<evidence type="ECO:0000259" key="15">
    <source>
        <dbReference type="Pfam" id="PF02737"/>
    </source>
</evidence>
<evidence type="ECO:0000256" key="13">
    <source>
        <dbReference type="RuleBase" id="RU003707"/>
    </source>
</evidence>
<evidence type="ECO:0000256" key="4">
    <source>
        <dbReference type="ARBA" id="ARBA00012076"/>
    </source>
</evidence>
<keyword evidence="6" id="KW-0442">Lipid degradation</keyword>
<dbReference type="FunFam" id="3.40.50.720:FF:000009">
    <property type="entry name" value="Fatty oxidation complex, alpha subunit"/>
    <property type="match status" value="1"/>
</dbReference>
<evidence type="ECO:0000256" key="3">
    <source>
        <dbReference type="ARBA" id="ARBA00008750"/>
    </source>
</evidence>
<comment type="similarity">
    <text evidence="13">Belongs to the enoyl-CoA hydratase/isomerase family.</text>
</comment>
<dbReference type="InterPro" id="IPR001753">
    <property type="entry name" value="Enoyl-CoA_hydra/iso"/>
</dbReference>
<dbReference type="EC" id="4.2.1.17" evidence="4"/>
<dbReference type="PANTHER" id="PTHR43612:SF3">
    <property type="entry name" value="TRIFUNCTIONAL ENZYME SUBUNIT ALPHA, MITOCHONDRIAL"/>
    <property type="match status" value="1"/>
</dbReference>
<evidence type="ECO:0000256" key="1">
    <source>
        <dbReference type="ARBA" id="ARBA00005005"/>
    </source>
</evidence>
<dbReference type="Gene3D" id="1.10.1040.50">
    <property type="match status" value="1"/>
</dbReference>
<comment type="similarity">
    <text evidence="3">In the N-terminal section; belongs to the enoyl-CoA hydratase/isomerase family.</text>
</comment>
<keyword evidence="7" id="KW-0560">Oxidoreductase</keyword>
<dbReference type="Pfam" id="PF00725">
    <property type="entry name" value="3HCDH"/>
    <property type="match status" value="1"/>
</dbReference>
<dbReference type="InterPro" id="IPR006176">
    <property type="entry name" value="3-OHacyl-CoA_DH_NAD-bd"/>
</dbReference>
<name>A0A972SHX1_9BURK</name>
<keyword evidence="5" id="KW-0276">Fatty acid metabolism</keyword>
<comment type="caution">
    <text evidence="16">The sequence shown here is derived from an EMBL/GenBank/DDBJ whole genome shotgun (WGS) entry which is preliminary data.</text>
</comment>
<keyword evidence="11" id="KW-0511">Multifunctional enzyme</keyword>
<evidence type="ECO:0000256" key="8">
    <source>
        <dbReference type="ARBA" id="ARBA00023027"/>
    </source>
</evidence>
<evidence type="ECO:0000256" key="7">
    <source>
        <dbReference type="ARBA" id="ARBA00023002"/>
    </source>
</evidence>
<accession>A0A972SHX1</accession>
<dbReference type="InterPro" id="IPR008927">
    <property type="entry name" value="6-PGluconate_DH-like_C_sf"/>
</dbReference>
<dbReference type="Gene3D" id="3.90.226.10">
    <property type="entry name" value="2-enoyl-CoA Hydratase, Chain A, domain 1"/>
    <property type="match status" value="1"/>
</dbReference>
<dbReference type="InterPro" id="IPR006108">
    <property type="entry name" value="3HC_DH_C"/>
</dbReference>
<dbReference type="SUPFAM" id="SSF48179">
    <property type="entry name" value="6-phosphogluconate dehydrogenase C-terminal domain-like"/>
    <property type="match status" value="2"/>
</dbReference>
<proteinExistence type="inferred from homology"/>
<dbReference type="InterPro" id="IPR050136">
    <property type="entry name" value="FA_oxidation_alpha_subunit"/>
</dbReference>
<dbReference type="PROSITE" id="PS00166">
    <property type="entry name" value="ENOYL_COA_HYDRATASE"/>
    <property type="match status" value="1"/>
</dbReference>
<keyword evidence="10" id="KW-0456">Lyase</keyword>
<evidence type="ECO:0000259" key="14">
    <source>
        <dbReference type="Pfam" id="PF00725"/>
    </source>
</evidence>
<dbReference type="Pfam" id="PF02737">
    <property type="entry name" value="3HCDH_N"/>
    <property type="match status" value="1"/>
</dbReference>
<dbReference type="AlphaFoldDB" id="A0A972SHX1"/>
<gene>
    <name evidence="16" type="ORF">GNZ13_17925</name>
</gene>
<dbReference type="SUPFAM" id="SSF52096">
    <property type="entry name" value="ClpP/crotonase"/>
    <property type="match status" value="1"/>
</dbReference>
<evidence type="ECO:0000256" key="9">
    <source>
        <dbReference type="ARBA" id="ARBA00023098"/>
    </source>
</evidence>
<comment type="catalytic activity">
    <reaction evidence="12">
        <text>a (3S)-3-hydroxyacyl-CoA + NAD(+) = a 3-oxoacyl-CoA + NADH + H(+)</text>
        <dbReference type="Rhea" id="RHEA:22432"/>
        <dbReference type="ChEBI" id="CHEBI:15378"/>
        <dbReference type="ChEBI" id="CHEBI:57318"/>
        <dbReference type="ChEBI" id="CHEBI:57540"/>
        <dbReference type="ChEBI" id="CHEBI:57945"/>
        <dbReference type="ChEBI" id="CHEBI:90726"/>
        <dbReference type="EC" id="1.1.1.35"/>
    </reaction>
</comment>
<evidence type="ECO:0000256" key="12">
    <source>
        <dbReference type="ARBA" id="ARBA00049556"/>
    </source>
</evidence>
<evidence type="ECO:0000256" key="11">
    <source>
        <dbReference type="ARBA" id="ARBA00023268"/>
    </source>
</evidence>
<dbReference type="GO" id="GO:0016509">
    <property type="term" value="F:long-chain (3S)-3-hydroxyacyl-CoA dehydrogenase (NAD+) activity"/>
    <property type="evidence" value="ECO:0007669"/>
    <property type="project" value="TreeGrafter"/>
</dbReference>
<keyword evidence="8" id="KW-0520">NAD</keyword>
<reference evidence="16 17" key="1">
    <citation type="submission" date="2019-11" db="EMBL/GenBank/DDBJ databases">
        <title>Metabolism of dissolved organic matter in forest soils.</title>
        <authorList>
            <person name="Cyle K.T."/>
            <person name="Wilhelm R.C."/>
            <person name="Martinez C.E."/>
        </authorList>
    </citation>
    <scope>NUCLEOTIDE SEQUENCE [LARGE SCALE GENOMIC DNA]</scope>
    <source>
        <strain evidence="16 17">5N</strain>
    </source>
</reference>
<dbReference type="PANTHER" id="PTHR43612">
    <property type="entry name" value="TRIFUNCTIONAL ENZYME SUBUNIT ALPHA"/>
    <property type="match status" value="1"/>
</dbReference>
<evidence type="ECO:0000256" key="10">
    <source>
        <dbReference type="ARBA" id="ARBA00023239"/>
    </source>
</evidence>
<evidence type="ECO:0000256" key="6">
    <source>
        <dbReference type="ARBA" id="ARBA00022963"/>
    </source>
</evidence>
<dbReference type="GO" id="GO:0006635">
    <property type="term" value="P:fatty acid beta-oxidation"/>
    <property type="evidence" value="ECO:0007669"/>
    <property type="project" value="TreeGrafter"/>
</dbReference>
<evidence type="ECO:0000256" key="5">
    <source>
        <dbReference type="ARBA" id="ARBA00022832"/>
    </source>
</evidence>
<feature type="domain" description="3-hydroxyacyl-CoA dehydrogenase C-terminal" evidence="14">
    <location>
        <begin position="499"/>
        <end position="596"/>
    </location>
</feature>
<keyword evidence="9" id="KW-0443">Lipid metabolism</keyword>
<sequence length="716" mass="75974">MKTIDFQIDADGIARVGIDVPGRTINVFVPELLTDLASVVEAIRTRDDIRGAILTSAKASGFIAGADLKDFATAHDRRVSAQSARDMTLHASQIFRSLETSGKPVVAAINGLALGGGYELCLACHYRVLVDDPKAVVGLPEVTVGLLPGAGGTQRLPRLIGIERAIPLLLDGRHVGPVDALRMGLVDKVVARDLVYATAREWVLAHPAACQPWDVKGFKVPGGAGALAPHAAKTFGLGVAALRAATRDNYPAPGAIQSCVYEGTQLPLDAALRVEASYFGSLLAGSVARNLMRTLFFNKLAADKGVGRPGLPDEKVVKLGVLGAGMMGSGITYAAAVSGIDVVLLDANQAAAEQGKARCAALLAKEVAKGRRSEQAASDVLARITPSDAFASVADCDLVVEAVFENREIKADVIRKAEAVLPKSAVFASNTSTLPITGLAQHSMRPGQLIGIHFFSPVERMQLVEVIVGRDTSESTLARALGFIKQLRKTPIVVNDSPGFYTSRIFCAFVDEGMAMLAQGVAPALIENAARQAGMATGPLAVTDEVSLELQKQVIDQAIADGLPDRCLRQHAAPVVEKLTSMGRLGRKAGMGFYDYPQGAKKHLWNGLSALYPLLERQPSVEEVKRRLLYIQALEAARCIEEGVLTDAANADIGAVMGLGFPTWTGGTLSLIETIGLSTFVAECDGFALQFGERFQPSEWLRRRANANEPFFAQPA</sequence>
<dbReference type="Proteomes" id="UP000655523">
    <property type="component" value="Unassembled WGS sequence"/>
</dbReference>
<dbReference type="CDD" id="cd06558">
    <property type="entry name" value="crotonase-like"/>
    <property type="match status" value="1"/>
</dbReference>
<evidence type="ECO:0000313" key="16">
    <source>
        <dbReference type="EMBL" id="NPT56413.1"/>
    </source>
</evidence>
<dbReference type="RefSeq" id="WP_172166784.1">
    <property type="nucleotide sequence ID" value="NZ_WOEZ01000092.1"/>
</dbReference>
<evidence type="ECO:0000256" key="2">
    <source>
        <dbReference type="ARBA" id="ARBA00007005"/>
    </source>
</evidence>